<reference evidence="3" key="1">
    <citation type="submission" date="2017-07" db="EMBL/GenBank/DDBJ databases">
        <title>Comparative genome mining reveals phylogenetic distribution patterns of secondary metabolites in Amycolatopsis.</title>
        <authorList>
            <person name="Adamek M."/>
            <person name="Alanjary M."/>
            <person name="Sales-Ortells H."/>
            <person name="Goodfellow M."/>
            <person name="Bull A.T."/>
            <person name="Kalinowski J."/>
            <person name="Ziemert N."/>
        </authorList>
    </citation>
    <scope>NUCLEOTIDE SEQUENCE [LARGE SCALE GENOMIC DNA]</scope>
    <source>
        <strain evidence="3">H5</strain>
    </source>
</reference>
<keyword evidence="3" id="KW-1185">Reference proteome</keyword>
<gene>
    <name evidence="2" type="ORF">CF165_23725</name>
</gene>
<proteinExistence type="predicted"/>
<evidence type="ECO:0000313" key="2">
    <source>
        <dbReference type="EMBL" id="OXM65339.1"/>
    </source>
</evidence>
<comment type="caution">
    <text evidence="2">The sequence shown here is derived from an EMBL/GenBank/DDBJ whole genome shotgun (WGS) entry which is preliminary data.</text>
</comment>
<protein>
    <submittedName>
        <fullName evidence="2">Uncharacterized protein</fullName>
    </submittedName>
</protein>
<feature type="region of interest" description="Disordered" evidence="1">
    <location>
        <begin position="47"/>
        <end position="76"/>
    </location>
</feature>
<dbReference type="EMBL" id="NMUL01000023">
    <property type="protein sequence ID" value="OXM65339.1"/>
    <property type="molecule type" value="Genomic_DNA"/>
</dbReference>
<dbReference type="Proteomes" id="UP000215199">
    <property type="component" value="Unassembled WGS sequence"/>
</dbReference>
<sequence>MSPAPKKTSKNGKERRERRLRVRSVRRDTPDMRKLSKAIIGLALAEAEREAQAQAAEAQPTSDSPPSAKKGGRHGA</sequence>
<feature type="region of interest" description="Disordered" evidence="1">
    <location>
        <begin position="1"/>
        <end position="30"/>
    </location>
</feature>
<evidence type="ECO:0000256" key="1">
    <source>
        <dbReference type="SAM" id="MobiDB-lite"/>
    </source>
</evidence>
<organism evidence="2 3">
    <name type="scientific">Amycolatopsis vastitatis</name>
    <dbReference type="NCBI Taxonomy" id="1905142"/>
    <lineage>
        <taxon>Bacteria</taxon>
        <taxon>Bacillati</taxon>
        <taxon>Actinomycetota</taxon>
        <taxon>Actinomycetes</taxon>
        <taxon>Pseudonocardiales</taxon>
        <taxon>Pseudonocardiaceae</taxon>
        <taxon>Amycolatopsis</taxon>
    </lineage>
</organism>
<dbReference type="AlphaFoldDB" id="A0A229T3K0"/>
<accession>A0A229T3K0</accession>
<name>A0A229T3K0_9PSEU</name>
<evidence type="ECO:0000313" key="3">
    <source>
        <dbReference type="Proteomes" id="UP000215199"/>
    </source>
</evidence>